<comment type="caution">
    <text evidence="1">The sequence shown here is derived from an EMBL/GenBank/DDBJ whole genome shotgun (WGS) entry which is preliminary data.</text>
</comment>
<organism evidence="1">
    <name type="scientific">marine sediment metagenome</name>
    <dbReference type="NCBI Taxonomy" id="412755"/>
    <lineage>
        <taxon>unclassified sequences</taxon>
        <taxon>metagenomes</taxon>
        <taxon>ecological metagenomes</taxon>
    </lineage>
</organism>
<sequence>MVPTTAFRVPQVELGCIFRVTADVSELKNAL</sequence>
<name>A0A0F9V8X1_9ZZZZ</name>
<evidence type="ECO:0000313" key="1">
    <source>
        <dbReference type="EMBL" id="KKN70001.1"/>
    </source>
</evidence>
<accession>A0A0F9V8X1</accession>
<proteinExistence type="predicted"/>
<dbReference type="AlphaFoldDB" id="A0A0F9V8X1"/>
<reference evidence="1" key="1">
    <citation type="journal article" date="2015" name="Nature">
        <title>Complex archaea that bridge the gap between prokaryotes and eukaryotes.</title>
        <authorList>
            <person name="Spang A."/>
            <person name="Saw J.H."/>
            <person name="Jorgensen S.L."/>
            <person name="Zaremba-Niedzwiedzka K."/>
            <person name="Martijn J."/>
            <person name="Lind A.E."/>
            <person name="van Eijk R."/>
            <person name="Schleper C."/>
            <person name="Guy L."/>
            <person name="Ettema T.J."/>
        </authorList>
    </citation>
    <scope>NUCLEOTIDE SEQUENCE</scope>
</reference>
<gene>
    <name evidence="1" type="ORF">LCGC14_0435460</name>
</gene>
<dbReference type="EMBL" id="LAZR01000413">
    <property type="protein sequence ID" value="KKN70001.1"/>
    <property type="molecule type" value="Genomic_DNA"/>
</dbReference>
<protein>
    <submittedName>
        <fullName evidence="1">Uncharacterized protein</fullName>
    </submittedName>
</protein>